<dbReference type="PANTHER" id="PTHR24421">
    <property type="entry name" value="NITRATE/NITRITE SENSOR PROTEIN NARX-RELATED"/>
    <property type="match status" value="1"/>
</dbReference>
<dbReference type="OrthoDB" id="5242012at2"/>
<keyword evidence="6" id="KW-0418">Kinase</keyword>
<dbReference type="EMBL" id="LXWF01000001">
    <property type="protein sequence ID" value="ORC25085.1"/>
    <property type="molecule type" value="Genomic_DNA"/>
</dbReference>
<dbReference type="InterPro" id="IPR050482">
    <property type="entry name" value="Sensor_HK_TwoCompSys"/>
</dbReference>
<dbReference type="Gene3D" id="3.30.565.10">
    <property type="entry name" value="Histidine kinase-like ATPase, C-terminal domain"/>
    <property type="match status" value="1"/>
</dbReference>
<accession>A0A1Y1RSP9</accession>
<organism evidence="12 13">
    <name type="scientific">Rothia nasimurium</name>
    <dbReference type="NCBI Taxonomy" id="85336"/>
    <lineage>
        <taxon>Bacteria</taxon>
        <taxon>Bacillati</taxon>
        <taxon>Actinomycetota</taxon>
        <taxon>Actinomycetes</taxon>
        <taxon>Micrococcales</taxon>
        <taxon>Micrococcaceae</taxon>
        <taxon>Rothia</taxon>
    </lineage>
</organism>
<protein>
    <recommendedName>
        <fullName evidence="2">histidine kinase</fullName>
        <ecNumber evidence="2">2.7.13.3</ecNumber>
    </recommendedName>
</protein>
<dbReference type="GO" id="GO:0016020">
    <property type="term" value="C:membrane"/>
    <property type="evidence" value="ECO:0007669"/>
    <property type="project" value="InterPro"/>
</dbReference>
<dbReference type="PANTHER" id="PTHR24421:SF10">
    <property type="entry name" value="NITRATE_NITRITE SENSOR PROTEIN NARQ"/>
    <property type="match status" value="1"/>
</dbReference>
<keyword evidence="3" id="KW-0597">Phosphoprotein</keyword>
<feature type="domain" description="Histidine kinase/HSP90-like ATPase" evidence="11">
    <location>
        <begin position="385"/>
        <end position="475"/>
    </location>
</feature>
<proteinExistence type="predicted"/>
<dbReference type="CDD" id="cd16917">
    <property type="entry name" value="HATPase_UhpB-NarQ-NarX-like"/>
    <property type="match status" value="1"/>
</dbReference>
<evidence type="ECO:0000256" key="9">
    <source>
        <dbReference type="SAM" id="MobiDB-lite"/>
    </source>
</evidence>
<dbReference type="RefSeq" id="WP_083090547.1">
    <property type="nucleotide sequence ID" value="NZ_LXWF01000001.1"/>
</dbReference>
<keyword evidence="10" id="KW-1133">Transmembrane helix</keyword>
<keyword evidence="7" id="KW-0067">ATP-binding</keyword>
<evidence type="ECO:0000256" key="1">
    <source>
        <dbReference type="ARBA" id="ARBA00000085"/>
    </source>
</evidence>
<dbReference type="InterPro" id="IPR011712">
    <property type="entry name" value="Sig_transdc_His_kin_sub3_dim/P"/>
</dbReference>
<evidence type="ECO:0000313" key="13">
    <source>
        <dbReference type="Proteomes" id="UP000192359"/>
    </source>
</evidence>
<evidence type="ECO:0000256" key="4">
    <source>
        <dbReference type="ARBA" id="ARBA00022679"/>
    </source>
</evidence>
<dbReference type="Pfam" id="PF13796">
    <property type="entry name" value="Sensor"/>
    <property type="match status" value="1"/>
</dbReference>
<dbReference type="InterPro" id="IPR003594">
    <property type="entry name" value="HATPase_dom"/>
</dbReference>
<sequence length="480" mass="51834">MTSTDYTLHDAAPAAPVAGSRAPASFDHDPAKQPKPVKSLWRRLASPLYLLAAGPWIAFAVLAAQAIIASLVMGLTASILGIVALPFAAIGFGIYERWRLAKTGHGIVTNGHVDYPNAGFWEGAPFRLKEIATWREVGSLALTTFWGFTAGVVLIAEVSLLAVLAGFTYYTGRGNSLYIDWGQGIGFFTDYQYHYLADRNSNLLSGPITEVTPQYWWVFLAAIPVLLIIFAYVNGLAAAAGGSLSKLILSPRPEEQERQLAKVTASRAKIMDAFEGERRRIERNLHDGVQQELVNLNLRLGLAEMEAKNLVTDTQDARATAVLTHVTEARTQLSHAQQTLRDTVRGIYPAVLEDHGLKPALEELVRHTVIPVHLTYEAPARLRRDIERTAYYTVNEALTNTLKHAQAQFVSLSVFVVGDSLVVTVEDNGIGGADPARGTGLAGLVERAVALGGTVQVDSPAGGPTRLTLALPLPKGSTTL</sequence>
<evidence type="ECO:0000256" key="6">
    <source>
        <dbReference type="ARBA" id="ARBA00022777"/>
    </source>
</evidence>
<evidence type="ECO:0000256" key="10">
    <source>
        <dbReference type="SAM" id="Phobius"/>
    </source>
</evidence>
<dbReference type="AlphaFoldDB" id="A0A1Y1RSP9"/>
<reference evidence="12 13" key="1">
    <citation type="submission" date="2016-05" db="EMBL/GenBank/DDBJ databases">
        <title>Draft genome sequence of a porcine commensal Rothia nasimurium.</title>
        <authorList>
            <person name="Gaiser R.A."/>
            <person name="Van Baarlen P."/>
            <person name="Wells J.M."/>
        </authorList>
    </citation>
    <scope>NUCLEOTIDE SEQUENCE [LARGE SCALE GENOMIC DNA]</scope>
    <source>
        <strain evidence="12 13">PT-32</strain>
    </source>
</reference>
<dbReference type="GO" id="GO:0005524">
    <property type="term" value="F:ATP binding"/>
    <property type="evidence" value="ECO:0007669"/>
    <property type="project" value="UniProtKB-KW"/>
</dbReference>
<dbReference type="SMART" id="SM00387">
    <property type="entry name" value="HATPase_c"/>
    <property type="match status" value="1"/>
</dbReference>
<comment type="catalytic activity">
    <reaction evidence="1">
        <text>ATP + protein L-histidine = ADP + protein N-phospho-L-histidine.</text>
        <dbReference type="EC" id="2.7.13.3"/>
    </reaction>
</comment>
<feature type="transmembrane region" description="Helical" evidence="10">
    <location>
        <begin position="215"/>
        <end position="240"/>
    </location>
</feature>
<evidence type="ECO:0000256" key="8">
    <source>
        <dbReference type="ARBA" id="ARBA00023012"/>
    </source>
</evidence>
<comment type="caution">
    <text evidence="12">The sequence shown here is derived from an EMBL/GenBank/DDBJ whole genome shotgun (WGS) entry which is preliminary data.</text>
</comment>
<dbReference type="SUPFAM" id="SSF55874">
    <property type="entry name" value="ATPase domain of HSP90 chaperone/DNA topoisomerase II/histidine kinase"/>
    <property type="match status" value="1"/>
</dbReference>
<keyword evidence="10" id="KW-0812">Transmembrane</keyword>
<evidence type="ECO:0000256" key="7">
    <source>
        <dbReference type="ARBA" id="ARBA00022840"/>
    </source>
</evidence>
<evidence type="ECO:0000256" key="3">
    <source>
        <dbReference type="ARBA" id="ARBA00022553"/>
    </source>
</evidence>
<dbReference type="InterPro" id="IPR025828">
    <property type="entry name" value="Put_sensor_dom"/>
</dbReference>
<dbReference type="Proteomes" id="UP000192359">
    <property type="component" value="Unassembled WGS sequence"/>
</dbReference>
<keyword evidence="10" id="KW-0472">Membrane</keyword>
<keyword evidence="13" id="KW-1185">Reference proteome</keyword>
<feature type="region of interest" description="Disordered" evidence="9">
    <location>
        <begin position="15"/>
        <end position="34"/>
    </location>
</feature>
<dbReference type="Pfam" id="PF07730">
    <property type="entry name" value="HisKA_3"/>
    <property type="match status" value="1"/>
</dbReference>
<dbReference type="GO" id="GO:0046983">
    <property type="term" value="F:protein dimerization activity"/>
    <property type="evidence" value="ECO:0007669"/>
    <property type="project" value="InterPro"/>
</dbReference>
<evidence type="ECO:0000256" key="5">
    <source>
        <dbReference type="ARBA" id="ARBA00022741"/>
    </source>
</evidence>
<keyword evidence="8" id="KW-0902">Two-component regulatory system</keyword>
<evidence type="ECO:0000256" key="2">
    <source>
        <dbReference type="ARBA" id="ARBA00012438"/>
    </source>
</evidence>
<name>A0A1Y1RSP9_9MICC</name>
<dbReference type="GO" id="GO:0000155">
    <property type="term" value="F:phosphorelay sensor kinase activity"/>
    <property type="evidence" value="ECO:0007669"/>
    <property type="project" value="InterPro"/>
</dbReference>
<evidence type="ECO:0000259" key="11">
    <source>
        <dbReference type="SMART" id="SM00387"/>
    </source>
</evidence>
<feature type="compositionally biased region" description="Low complexity" evidence="9">
    <location>
        <begin position="15"/>
        <end position="24"/>
    </location>
</feature>
<feature type="transmembrane region" description="Helical" evidence="10">
    <location>
        <begin position="48"/>
        <end position="68"/>
    </location>
</feature>
<feature type="transmembrane region" description="Helical" evidence="10">
    <location>
        <begin position="145"/>
        <end position="170"/>
    </location>
</feature>
<keyword evidence="4" id="KW-0808">Transferase</keyword>
<gene>
    <name evidence="12" type="ORF">A7979_08735</name>
</gene>
<dbReference type="InterPro" id="IPR036890">
    <property type="entry name" value="HATPase_C_sf"/>
</dbReference>
<keyword evidence="5" id="KW-0547">Nucleotide-binding</keyword>
<feature type="transmembrane region" description="Helical" evidence="10">
    <location>
        <begin position="74"/>
        <end position="95"/>
    </location>
</feature>
<dbReference type="Pfam" id="PF02518">
    <property type="entry name" value="HATPase_c"/>
    <property type="match status" value="1"/>
</dbReference>
<dbReference type="Gene3D" id="1.20.5.1930">
    <property type="match status" value="1"/>
</dbReference>
<dbReference type="EC" id="2.7.13.3" evidence="2"/>
<evidence type="ECO:0000313" key="12">
    <source>
        <dbReference type="EMBL" id="ORC25085.1"/>
    </source>
</evidence>